<evidence type="ECO:0000313" key="2">
    <source>
        <dbReference type="EMBL" id="MBW0560978.1"/>
    </source>
</evidence>
<evidence type="ECO:0000256" key="1">
    <source>
        <dbReference type="SAM" id="MobiDB-lite"/>
    </source>
</evidence>
<protein>
    <submittedName>
        <fullName evidence="2">Uncharacterized protein</fullName>
    </submittedName>
</protein>
<gene>
    <name evidence="2" type="ORF">O181_100693</name>
</gene>
<dbReference type="EMBL" id="AVOT02070348">
    <property type="protein sequence ID" value="MBW0560978.1"/>
    <property type="molecule type" value="Genomic_DNA"/>
</dbReference>
<reference evidence="2" key="1">
    <citation type="submission" date="2021-03" db="EMBL/GenBank/DDBJ databases">
        <title>Draft genome sequence of rust myrtle Austropuccinia psidii MF-1, a brazilian biotype.</title>
        <authorList>
            <person name="Quecine M.C."/>
            <person name="Pachon D.M.R."/>
            <person name="Bonatelli M.L."/>
            <person name="Correr F.H."/>
            <person name="Franceschini L.M."/>
            <person name="Leite T.F."/>
            <person name="Margarido G.R.A."/>
            <person name="Almeida C.A."/>
            <person name="Ferrarezi J.A."/>
            <person name="Labate C.A."/>
        </authorList>
    </citation>
    <scope>NUCLEOTIDE SEQUENCE</scope>
    <source>
        <strain evidence="2">MF-1</strain>
    </source>
</reference>
<proteinExistence type="predicted"/>
<dbReference type="OrthoDB" id="2507171at2759"/>
<dbReference type="Proteomes" id="UP000765509">
    <property type="component" value="Unassembled WGS sequence"/>
</dbReference>
<name>A0A9Q3JD58_9BASI</name>
<dbReference type="AlphaFoldDB" id="A0A9Q3JD58"/>
<evidence type="ECO:0000313" key="3">
    <source>
        <dbReference type="Proteomes" id="UP000765509"/>
    </source>
</evidence>
<organism evidence="2 3">
    <name type="scientific">Austropuccinia psidii MF-1</name>
    <dbReference type="NCBI Taxonomy" id="1389203"/>
    <lineage>
        <taxon>Eukaryota</taxon>
        <taxon>Fungi</taxon>
        <taxon>Dikarya</taxon>
        <taxon>Basidiomycota</taxon>
        <taxon>Pucciniomycotina</taxon>
        <taxon>Pucciniomycetes</taxon>
        <taxon>Pucciniales</taxon>
        <taxon>Sphaerophragmiaceae</taxon>
        <taxon>Austropuccinia</taxon>
    </lineage>
</organism>
<comment type="caution">
    <text evidence="2">The sequence shown here is derived from an EMBL/GenBank/DDBJ whole genome shotgun (WGS) entry which is preliminary data.</text>
</comment>
<accession>A0A9Q3JD58</accession>
<keyword evidence="3" id="KW-1185">Reference proteome</keyword>
<sequence>MAIANKGGKIQNHSDGLSRWPLPNDIDNPAYLQEESSPQIPIEGINVTKLNTNFFEEVRNSYTQDTNFSILCQLITKFSKDNTLVHALD</sequence>
<feature type="region of interest" description="Disordered" evidence="1">
    <location>
        <begin position="1"/>
        <end position="21"/>
    </location>
</feature>